<sequence>MKKIVHYIQYENGKKTKKVVMKLSGKCDGTLDVKRHTKDSWVYKNPYIFGTKQKDLMEFKPNYYYYFKHRKQPIFDFQGGELYQFNGPYQADIYTHTKVIKPQ</sequence>
<name>A0A4P6YTB5_9LACO</name>
<evidence type="ECO:0000313" key="2">
    <source>
        <dbReference type="Proteomes" id="UP000292886"/>
    </source>
</evidence>
<organism evidence="1 2">
    <name type="scientific">Periweissella cryptocerci</name>
    <dbReference type="NCBI Taxonomy" id="2506420"/>
    <lineage>
        <taxon>Bacteria</taxon>
        <taxon>Bacillati</taxon>
        <taxon>Bacillota</taxon>
        <taxon>Bacilli</taxon>
        <taxon>Lactobacillales</taxon>
        <taxon>Lactobacillaceae</taxon>
        <taxon>Periweissella</taxon>
    </lineage>
</organism>
<dbReference type="EMBL" id="CP037940">
    <property type="protein sequence ID" value="QBO35984.1"/>
    <property type="molecule type" value="Genomic_DNA"/>
</dbReference>
<dbReference type="RefSeq" id="WP_133363063.1">
    <property type="nucleotide sequence ID" value="NZ_CP037940.1"/>
</dbReference>
<keyword evidence="2" id="KW-1185">Reference proteome</keyword>
<gene>
    <name evidence="1" type="ORF">EQG49_05675</name>
</gene>
<protein>
    <submittedName>
        <fullName evidence="1">Uncharacterized protein</fullName>
    </submittedName>
</protein>
<dbReference type="AlphaFoldDB" id="A0A4P6YTB5"/>
<proteinExistence type="predicted"/>
<reference evidence="2" key="1">
    <citation type="submission" date="2019-03" db="EMBL/GenBank/DDBJ databases">
        <title>Weissella sp. 26KH-42 Genome sequencing.</title>
        <authorList>
            <person name="Heo J."/>
            <person name="Kim S.-J."/>
            <person name="Kim J.-S."/>
            <person name="Hong S.-B."/>
            <person name="Kwon S.-W."/>
        </authorList>
    </citation>
    <scope>NUCLEOTIDE SEQUENCE [LARGE SCALE GENOMIC DNA]</scope>
    <source>
        <strain evidence="2">26KH-42</strain>
    </source>
</reference>
<dbReference type="KEGG" id="wei:EQG49_05675"/>
<accession>A0A4P6YTB5</accession>
<dbReference type="Proteomes" id="UP000292886">
    <property type="component" value="Chromosome"/>
</dbReference>
<evidence type="ECO:0000313" key="1">
    <source>
        <dbReference type="EMBL" id="QBO35984.1"/>
    </source>
</evidence>